<name>A0A8K0NYP6_LADFU</name>
<keyword evidence="15" id="KW-0812">Transmembrane</keyword>
<reference evidence="16" key="1">
    <citation type="submission" date="2013-04" db="EMBL/GenBank/DDBJ databases">
        <authorList>
            <person name="Qu J."/>
            <person name="Murali S.C."/>
            <person name="Bandaranaike D."/>
            <person name="Bellair M."/>
            <person name="Blankenburg K."/>
            <person name="Chao H."/>
            <person name="Dinh H."/>
            <person name="Doddapaneni H."/>
            <person name="Downs B."/>
            <person name="Dugan-Rocha S."/>
            <person name="Elkadiri S."/>
            <person name="Gnanaolivu R.D."/>
            <person name="Hernandez B."/>
            <person name="Javaid M."/>
            <person name="Jayaseelan J.C."/>
            <person name="Lee S."/>
            <person name="Li M."/>
            <person name="Ming W."/>
            <person name="Munidasa M."/>
            <person name="Muniz J."/>
            <person name="Nguyen L."/>
            <person name="Ongeri F."/>
            <person name="Osuji N."/>
            <person name="Pu L.-L."/>
            <person name="Puazo M."/>
            <person name="Qu C."/>
            <person name="Quiroz J."/>
            <person name="Raj R."/>
            <person name="Weissenberger G."/>
            <person name="Xin Y."/>
            <person name="Zou X."/>
            <person name="Han Y."/>
            <person name="Richards S."/>
            <person name="Worley K."/>
            <person name="Muzny D."/>
            <person name="Gibbs R."/>
        </authorList>
    </citation>
    <scope>NUCLEOTIDE SEQUENCE</scope>
    <source>
        <strain evidence="16">Sampled in the wild</strain>
    </source>
</reference>
<evidence type="ECO:0008006" key="18">
    <source>
        <dbReference type="Google" id="ProtNLM"/>
    </source>
</evidence>
<dbReference type="PANTHER" id="PTHR24291">
    <property type="entry name" value="CYTOCHROME P450 FAMILY 4"/>
    <property type="match status" value="1"/>
</dbReference>
<dbReference type="InterPro" id="IPR050196">
    <property type="entry name" value="Cytochrome_P450_Monoox"/>
</dbReference>
<dbReference type="AlphaFoldDB" id="A0A8K0NYP6"/>
<keyword evidence="11 14" id="KW-0503">Monooxygenase</keyword>
<dbReference type="SUPFAM" id="SSF48264">
    <property type="entry name" value="Cytochrome P450"/>
    <property type="match status" value="1"/>
</dbReference>
<keyword evidence="9 14" id="KW-0560">Oxidoreductase</keyword>
<evidence type="ECO:0000256" key="9">
    <source>
        <dbReference type="ARBA" id="ARBA00023002"/>
    </source>
</evidence>
<comment type="cofactor">
    <cofactor evidence="1 13">
        <name>heme</name>
        <dbReference type="ChEBI" id="CHEBI:30413"/>
    </cofactor>
</comment>
<keyword evidence="15" id="KW-1133">Transmembrane helix</keyword>
<dbReference type="PRINTS" id="PR00385">
    <property type="entry name" value="P450"/>
</dbReference>
<keyword evidence="12 15" id="KW-0472">Membrane</keyword>
<reference evidence="16" key="2">
    <citation type="submission" date="2017-10" db="EMBL/GenBank/DDBJ databases">
        <title>Ladona fulva Genome sequencing and assembly.</title>
        <authorList>
            <person name="Murali S."/>
            <person name="Richards S."/>
            <person name="Bandaranaike D."/>
            <person name="Bellair M."/>
            <person name="Blankenburg K."/>
            <person name="Chao H."/>
            <person name="Dinh H."/>
            <person name="Doddapaneni H."/>
            <person name="Dugan-Rocha S."/>
            <person name="Elkadiri S."/>
            <person name="Gnanaolivu R."/>
            <person name="Hernandez B."/>
            <person name="Skinner E."/>
            <person name="Javaid M."/>
            <person name="Lee S."/>
            <person name="Li M."/>
            <person name="Ming W."/>
            <person name="Munidasa M."/>
            <person name="Muniz J."/>
            <person name="Nguyen L."/>
            <person name="Hughes D."/>
            <person name="Osuji N."/>
            <person name="Pu L.-L."/>
            <person name="Puazo M."/>
            <person name="Qu C."/>
            <person name="Quiroz J."/>
            <person name="Raj R."/>
            <person name="Weissenberger G."/>
            <person name="Xin Y."/>
            <person name="Zou X."/>
            <person name="Han Y."/>
            <person name="Worley K."/>
            <person name="Muzny D."/>
            <person name="Gibbs R."/>
        </authorList>
    </citation>
    <scope>NUCLEOTIDE SEQUENCE</scope>
    <source>
        <strain evidence="16">Sampled in the wild</strain>
    </source>
</reference>
<evidence type="ECO:0000256" key="5">
    <source>
        <dbReference type="ARBA" id="ARBA00022617"/>
    </source>
</evidence>
<comment type="similarity">
    <text evidence="4 14">Belongs to the cytochrome P450 family.</text>
</comment>
<dbReference type="EMBL" id="KZ308306">
    <property type="protein sequence ID" value="KAG8226956.1"/>
    <property type="molecule type" value="Genomic_DNA"/>
</dbReference>
<proteinExistence type="inferred from homology"/>
<dbReference type="GO" id="GO:0004497">
    <property type="term" value="F:monooxygenase activity"/>
    <property type="evidence" value="ECO:0007669"/>
    <property type="project" value="UniProtKB-KW"/>
</dbReference>
<sequence length="468" mass="54364">MDTESLKATMESLAGMLIFSIAVIPLLVVFLASVFFLIPTVMLYTTRKGRRVRKLINSIPGPPALPIVGNTLDFWVSRERILHYRRENAVKYYPMYRLWFFDEPMVNPIDPEYIKAVLHSSKHIEKGFLYKLLHPWLGSGLLTSKGEKWFSHRKLLTPTFHFKILEEFVPMFAERSAALAERLYGDAVSGKAIDIVPVISQCTLDIICESAMGIKLDRKDEVQRRYIEAIYGFGEVFYYRAIKPWYNVDWMFNFTPLARKHKELIHILHSFTNKVIQDKKRDYQERKLVQLEKKQPEKKRVKAFLELLLEASMQENNLLTDEEIREEVDTFMFEGHDTTSMTICWTMFTLATHPEIQVPAGTTVNLAINGIHMNPSIYPEPEVFDPDRFLPEAVRERHPYAYIPFSAGPRNCIGQRFAMLEVKAVLSALIQRYKLKPFDEQKDVTFMHDLVLRPSGGIKIQLEPRVKA</sequence>
<evidence type="ECO:0000256" key="6">
    <source>
        <dbReference type="ARBA" id="ARBA00022723"/>
    </source>
</evidence>
<dbReference type="GO" id="GO:0016705">
    <property type="term" value="F:oxidoreductase activity, acting on paired donors, with incorporation or reduction of molecular oxygen"/>
    <property type="evidence" value="ECO:0007669"/>
    <property type="project" value="InterPro"/>
</dbReference>
<keyword evidence="8" id="KW-0492">Microsome</keyword>
<keyword evidence="7" id="KW-0256">Endoplasmic reticulum</keyword>
<evidence type="ECO:0000256" key="4">
    <source>
        <dbReference type="ARBA" id="ARBA00010617"/>
    </source>
</evidence>
<comment type="caution">
    <text evidence="16">The sequence shown here is derived from an EMBL/GenBank/DDBJ whole genome shotgun (WGS) entry which is preliminary data.</text>
</comment>
<comment type="subcellular location">
    <subcellularLocation>
        <location evidence="3">Endoplasmic reticulum membrane</location>
        <topology evidence="3">Peripheral membrane protein</topology>
    </subcellularLocation>
    <subcellularLocation>
        <location evidence="2">Microsome membrane</location>
        <topology evidence="2">Peripheral membrane protein</topology>
    </subcellularLocation>
</comment>
<evidence type="ECO:0000256" key="2">
    <source>
        <dbReference type="ARBA" id="ARBA00004174"/>
    </source>
</evidence>
<accession>A0A8K0NYP6</accession>
<evidence type="ECO:0000313" key="16">
    <source>
        <dbReference type="EMBL" id="KAG8226956.1"/>
    </source>
</evidence>
<dbReference type="InterPro" id="IPR002401">
    <property type="entry name" value="Cyt_P450_E_grp-I"/>
</dbReference>
<keyword evidence="17" id="KW-1185">Reference proteome</keyword>
<dbReference type="Pfam" id="PF00067">
    <property type="entry name" value="p450"/>
    <property type="match status" value="1"/>
</dbReference>
<dbReference type="PROSITE" id="PS00086">
    <property type="entry name" value="CYTOCHROME_P450"/>
    <property type="match status" value="1"/>
</dbReference>
<dbReference type="OrthoDB" id="1470350at2759"/>
<organism evidence="16 17">
    <name type="scientific">Ladona fulva</name>
    <name type="common">Scarce chaser dragonfly</name>
    <name type="synonym">Libellula fulva</name>
    <dbReference type="NCBI Taxonomy" id="123851"/>
    <lineage>
        <taxon>Eukaryota</taxon>
        <taxon>Metazoa</taxon>
        <taxon>Ecdysozoa</taxon>
        <taxon>Arthropoda</taxon>
        <taxon>Hexapoda</taxon>
        <taxon>Insecta</taxon>
        <taxon>Pterygota</taxon>
        <taxon>Palaeoptera</taxon>
        <taxon>Odonata</taxon>
        <taxon>Epiprocta</taxon>
        <taxon>Anisoptera</taxon>
        <taxon>Libelluloidea</taxon>
        <taxon>Libellulidae</taxon>
        <taxon>Ladona</taxon>
    </lineage>
</organism>
<feature type="transmembrane region" description="Helical" evidence="15">
    <location>
        <begin position="12"/>
        <end position="45"/>
    </location>
</feature>
<evidence type="ECO:0000256" key="15">
    <source>
        <dbReference type="SAM" id="Phobius"/>
    </source>
</evidence>
<keyword evidence="5 13" id="KW-0349">Heme</keyword>
<dbReference type="GO" id="GO:0005789">
    <property type="term" value="C:endoplasmic reticulum membrane"/>
    <property type="evidence" value="ECO:0007669"/>
    <property type="project" value="UniProtKB-SubCell"/>
</dbReference>
<dbReference type="CDD" id="cd20628">
    <property type="entry name" value="CYP4"/>
    <property type="match status" value="1"/>
</dbReference>
<protein>
    <recommendedName>
        <fullName evidence="18">Cytochrome P450</fullName>
    </recommendedName>
</protein>
<evidence type="ECO:0000256" key="3">
    <source>
        <dbReference type="ARBA" id="ARBA00004406"/>
    </source>
</evidence>
<evidence type="ECO:0000256" key="13">
    <source>
        <dbReference type="PIRSR" id="PIRSR602401-1"/>
    </source>
</evidence>
<dbReference type="GO" id="GO:0005506">
    <property type="term" value="F:iron ion binding"/>
    <property type="evidence" value="ECO:0007669"/>
    <property type="project" value="InterPro"/>
</dbReference>
<evidence type="ECO:0000313" key="17">
    <source>
        <dbReference type="Proteomes" id="UP000792457"/>
    </source>
</evidence>
<dbReference type="Proteomes" id="UP000792457">
    <property type="component" value="Unassembled WGS sequence"/>
</dbReference>
<dbReference type="GO" id="GO:0020037">
    <property type="term" value="F:heme binding"/>
    <property type="evidence" value="ECO:0007669"/>
    <property type="project" value="InterPro"/>
</dbReference>
<keyword evidence="6 13" id="KW-0479">Metal-binding</keyword>
<evidence type="ECO:0000256" key="12">
    <source>
        <dbReference type="ARBA" id="ARBA00023136"/>
    </source>
</evidence>
<feature type="binding site" description="axial binding residue" evidence="13">
    <location>
        <position position="412"/>
    </location>
    <ligand>
        <name>heme</name>
        <dbReference type="ChEBI" id="CHEBI:30413"/>
    </ligand>
    <ligandPart>
        <name>Fe</name>
        <dbReference type="ChEBI" id="CHEBI:18248"/>
    </ligandPart>
</feature>
<evidence type="ECO:0000256" key="11">
    <source>
        <dbReference type="ARBA" id="ARBA00023033"/>
    </source>
</evidence>
<gene>
    <name evidence="16" type="ORF">J437_LFUL009507</name>
</gene>
<evidence type="ECO:0000256" key="8">
    <source>
        <dbReference type="ARBA" id="ARBA00022848"/>
    </source>
</evidence>
<evidence type="ECO:0000256" key="1">
    <source>
        <dbReference type="ARBA" id="ARBA00001971"/>
    </source>
</evidence>
<evidence type="ECO:0000256" key="7">
    <source>
        <dbReference type="ARBA" id="ARBA00022824"/>
    </source>
</evidence>
<evidence type="ECO:0000256" key="10">
    <source>
        <dbReference type="ARBA" id="ARBA00023004"/>
    </source>
</evidence>
<keyword evidence="10 13" id="KW-0408">Iron</keyword>
<evidence type="ECO:0000256" key="14">
    <source>
        <dbReference type="RuleBase" id="RU000461"/>
    </source>
</evidence>
<dbReference type="InterPro" id="IPR017972">
    <property type="entry name" value="Cyt_P450_CS"/>
</dbReference>
<dbReference type="PANTHER" id="PTHR24291:SF189">
    <property type="entry name" value="CYTOCHROME P450 4C3-RELATED"/>
    <property type="match status" value="1"/>
</dbReference>
<dbReference type="InterPro" id="IPR036396">
    <property type="entry name" value="Cyt_P450_sf"/>
</dbReference>
<dbReference type="PRINTS" id="PR00463">
    <property type="entry name" value="EP450I"/>
</dbReference>
<dbReference type="InterPro" id="IPR001128">
    <property type="entry name" value="Cyt_P450"/>
</dbReference>
<dbReference type="Gene3D" id="1.10.630.10">
    <property type="entry name" value="Cytochrome P450"/>
    <property type="match status" value="2"/>
</dbReference>